<gene>
    <name evidence="1" type="ORF">CAFE_20280</name>
    <name evidence="2" type="ORF">HCR03_06470</name>
</gene>
<reference evidence="1 3" key="1">
    <citation type="submission" date="2019-09" db="EMBL/GenBank/DDBJ databases">
        <title>Genome sequence of Clostridium sp. EA1.</title>
        <authorList>
            <person name="Poehlein A."/>
            <person name="Bengelsdorf F.R."/>
            <person name="Daniel R."/>
        </authorList>
    </citation>
    <scope>NUCLEOTIDE SEQUENCE [LARGE SCALE GENOMIC DNA]</scope>
    <source>
        <strain evidence="1 3">EA1</strain>
    </source>
</reference>
<evidence type="ECO:0000313" key="3">
    <source>
        <dbReference type="Proteomes" id="UP000469440"/>
    </source>
</evidence>
<proteinExistence type="predicted"/>
<dbReference type="AlphaFoldDB" id="A0A6N8I085"/>
<dbReference type="RefSeq" id="WP_166525111.1">
    <property type="nucleotide sequence ID" value="NZ_CP060286.1"/>
</dbReference>
<evidence type="ECO:0000313" key="2">
    <source>
        <dbReference type="EMBL" id="QNK41876.1"/>
    </source>
</evidence>
<protein>
    <submittedName>
        <fullName evidence="1">Uncharacterized protein</fullName>
    </submittedName>
</protein>
<dbReference type="KEGG" id="cfem:HCR03_06470"/>
<sequence length="51" mass="5892">MNQNNIVVLKSKLTVYTVCYQEAKRTKDLKRMILLAPIISDLQNEIGILEE</sequence>
<evidence type="ECO:0000313" key="1">
    <source>
        <dbReference type="EMBL" id="MVB11318.1"/>
    </source>
</evidence>
<reference evidence="2 4" key="2">
    <citation type="submission" date="2020-08" db="EMBL/GenBank/DDBJ databases">
        <title>The isolate Caproiciproducens sp. 7D4C2 produces n-caproate at mildly acidic conditions from hexoses: genome and rBOX comparison with related strains and chain-elongating bacteria.</title>
        <authorList>
            <person name="Esquivel-Elizondo S."/>
            <person name="Bagci C."/>
            <person name="Temovska M."/>
            <person name="Jeon B.S."/>
            <person name="Bessarab I."/>
            <person name="Williams R.B.H."/>
            <person name="Huson D.H."/>
            <person name="Angenent L.T."/>
        </authorList>
    </citation>
    <scope>NUCLEOTIDE SEQUENCE [LARGE SCALE GENOMIC DNA]</scope>
    <source>
        <strain evidence="2 4">7D4C2</strain>
    </source>
</reference>
<accession>A0A6N8I085</accession>
<organism evidence="1 3">
    <name type="scientific">Caproicibacter fermentans</name>
    <dbReference type="NCBI Taxonomy" id="2576756"/>
    <lineage>
        <taxon>Bacteria</taxon>
        <taxon>Bacillati</taxon>
        <taxon>Bacillota</taxon>
        <taxon>Clostridia</taxon>
        <taxon>Eubacteriales</taxon>
        <taxon>Acutalibacteraceae</taxon>
        <taxon>Caproicibacter</taxon>
    </lineage>
</organism>
<dbReference type="Proteomes" id="UP000515909">
    <property type="component" value="Chromosome"/>
</dbReference>
<keyword evidence="3" id="KW-1185">Reference proteome</keyword>
<accession>A0A7G8TE35</accession>
<dbReference type="Proteomes" id="UP000469440">
    <property type="component" value="Unassembled WGS sequence"/>
</dbReference>
<evidence type="ECO:0000313" key="4">
    <source>
        <dbReference type="Proteomes" id="UP000515909"/>
    </source>
</evidence>
<name>A0A6N8I085_9FIRM</name>
<dbReference type="EMBL" id="VWXL01000053">
    <property type="protein sequence ID" value="MVB11318.1"/>
    <property type="molecule type" value="Genomic_DNA"/>
</dbReference>
<dbReference type="EMBL" id="CP060286">
    <property type="protein sequence ID" value="QNK41876.1"/>
    <property type="molecule type" value="Genomic_DNA"/>
</dbReference>